<accession>A0ABT2JCW9</accession>
<organism evidence="2 3">
    <name type="scientific">Actinophytocola gossypii</name>
    <dbReference type="NCBI Taxonomy" id="2812003"/>
    <lineage>
        <taxon>Bacteria</taxon>
        <taxon>Bacillati</taxon>
        <taxon>Actinomycetota</taxon>
        <taxon>Actinomycetes</taxon>
        <taxon>Pseudonocardiales</taxon>
        <taxon>Pseudonocardiaceae</taxon>
    </lineage>
</organism>
<evidence type="ECO:0008006" key="4">
    <source>
        <dbReference type="Google" id="ProtNLM"/>
    </source>
</evidence>
<protein>
    <recommendedName>
        <fullName evidence="4">TPM domain-containing protein</fullName>
    </recommendedName>
</protein>
<dbReference type="PROSITE" id="PS51257">
    <property type="entry name" value="PROKAR_LIPOPROTEIN"/>
    <property type="match status" value="1"/>
</dbReference>
<dbReference type="RefSeq" id="WP_260193388.1">
    <property type="nucleotide sequence ID" value="NZ_JAFFZE010000016.1"/>
</dbReference>
<keyword evidence="1" id="KW-0472">Membrane</keyword>
<keyword evidence="1" id="KW-1133">Transmembrane helix</keyword>
<gene>
    <name evidence="2" type="ORF">JT362_21520</name>
</gene>
<evidence type="ECO:0000313" key="2">
    <source>
        <dbReference type="EMBL" id="MCT2585702.1"/>
    </source>
</evidence>
<feature type="transmembrane region" description="Helical" evidence="1">
    <location>
        <begin position="172"/>
        <end position="193"/>
    </location>
</feature>
<comment type="caution">
    <text evidence="2">The sequence shown here is derived from an EMBL/GenBank/DDBJ whole genome shotgun (WGS) entry which is preliminary data.</text>
</comment>
<dbReference type="Proteomes" id="UP001156441">
    <property type="component" value="Unassembled WGS sequence"/>
</dbReference>
<keyword evidence="1" id="KW-0812">Transmembrane</keyword>
<dbReference type="EMBL" id="JAFFZE010000016">
    <property type="protein sequence ID" value="MCT2585702.1"/>
    <property type="molecule type" value="Genomic_DNA"/>
</dbReference>
<sequence>MKGLFGTAYGLSVLGCLVLAGWALFTGGILDGEVAREVRTTSVYAAEELGIDERAAERIIGNRRLVVILQEPGADLRETCDDVQGAADDNVILLLSHDGDEYDTYGCAQLGDEDENLGDRVVADTVISNGVDSFVDDPLSALKVVAVNYDLLVRAGIVPDGARTISPSLPRYLIAGTAVAAVLVAASVAYLGARRAGRSAAERRERRDSAEDERTALSARSAVLAQEIIALDRRFHGRNAGKAERRYRSLAAEYADLVGDIADADEHDQVDSGLALRVESLIISCRELSDAQERKRKKRKRQRAKRG</sequence>
<evidence type="ECO:0000313" key="3">
    <source>
        <dbReference type="Proteomes" id="UP001156441"/>
    </source>
</evidence>
<keyword evidence="3" id="KW-1185">Reference proteome</keyword>
<evidence type="ECO:0000256" key="1">
    <source>
        <dbReference type="SAM" id="Phobius"/>
    </source>
</evidence>
<name>A0ABT2JCW9_9PSEU</name>
<proteinExistence type="predicted"/>
<reference evidence="2 3" key="1">
    <citation type="submission" date="2021-02" db="EMBL/GenBank/DDBJ databases">
        <title>Actinophytocola xerophila sp. nov., isolated from soil of cotton cropping field.</title>
        <authorList>
            <person name="Huang R."/>
            <person name="Chen X."/>
            <person name="Ge X."/>
            <person name="Liu W."/>
        </authorList>
    </citation>
    <scope>NUCLEOTIDE SEQUENCE [LARGE SCALE GENOMIC DNA]</scope>
    <source>
        <strain evidence="2 3">S1-96</strain>
    </source>
</reference>